<sequence>MLNNEFYLISLWKMKERWPAISLAYEEAEGDIMKRKPRNPAKDKLVNERLISFSYGMIGMIQACAGFFTYFVVMAQNGFMPWYLFGLRQEWDAKAVNDLPDSYGQQWSYMNRKILEYTCHTAFFVSIVIVQWADILISKTRRNSIIQQPM</sequence>
<organism evidence="5 6">
    <name type="scientific">Romanomermis culicivorax</name>
    <name type="common">Nematode worm</name>
    <dbReference type="NCBI Taxonomy" id="13658"/>
    <lineage>
        <taxon>Eukaryota</taxon>
        <taxon>Metazoa</taxon>
        <taxon>Ecdysozoa</taxon>
        <taxon>Nematoda</taxon>
        <taxon>Enoplea</taxon>
        <taxon>Dorylaimia</taxon>
        <taxon>Mermithida</taxon>
        <taxon>Mermithoidea</taxon>
        <taxon>Mermithidae</taxon>
        <taxon>Romanomermis</taxon>
    </lineage>
</organism>
<dbReference type="PANTHER" id="PTHR43294">
    <property type="entry name" value="SODIUM/POTASSIUM-TRANSPORTING ATPASE SUBUNIT ALPHA"/>
    <property type="match status" value="1"/>
</dbReference>
<dbReference type="OMA" id="NNEFYLI"/>
<keyword evidence="2" id="KW-1003">Cell membrane</keyword>
<dbReference type="WBParaSite" id="nRc.2.0.1.t01349-RA">
    <property type="protein sequence ID" value="nRc.2.0.1.t01349-RA"/>
    <property type="gene ID" value="nRc.2.0.1.g01349"/>
</dbReference>
<evidence type="ECO:0000313" key="5">
    <source>
        <dbReference type="Proteomes" id="UP000887565"/>
    </source>
</evidence>
<dbReference type="GO" id="GO:0005886">
    <property type="term" value="C:plasma membrane"/>
    <property type="evidence" value="ECO:0007669"/>
    <property type="project" value="UniProtKB-SubCell"/>
</dbReference>
<name>A0A915HIT9_ROMCU</name>
<dbReference type="GO" id="GO:1990573">
    <property type="term" value="P:potassium ion import across plasma membrane"/>
    <property type="evidence" value="ECO:0007669"/>
    <property type="project" value="TreeGrafter"/>
</dbReference>
<keyword evidence="5" id="KW-1185">Reference proteome</keyword>
<comment type="subcellular location">
    <subcellularLocation>
        <location evidence="1">Cell membrane</location>
        <topology evidence="1">Multi-pass membrane protein</topology>
    </subcellularLocation>
</comment>
<dbReference type="Proteomes" id="UP000887565">
    <property type="component" value="Unplaced"/>
</dbReference>
<dbReference type="GO" id="GO:0005391">
    <property type="term" value="F:P-type sodium:potassium-exchanging transporter activity"/>
    <property type="evidence" value="ECO:0007669"/>
    <property type="project" value="TreeGrafter"/>
</dbReference>
<proteinExistence type="predicted"/>
<dbReference type="GO" id="GO:0036376">
    <property type="term" value="P:sodium ion export across plasma membrane"/>
    <property type="evidence" value="ECO:0007669"/>
    <property type="project" value="TreeGrafter"/>
</dbReference>
<dbReference type="PRINTS" id="PR00121">
    <property type="entry name" value="NAKATPASE"/>
</dbReference>
<dbReference type="GO" id="GO:1902600">
    <property type="term" value="P:proton transmembrane transport"/>
    <property type="evidence" value="ECO:0007669"/>
    <property type="project" value="TreeGrafter"/>
</dbReference>
<dbReference type="AlphaFoldDB" id="A0A915HIT9"/>
<evidence type="ECO:0000256" key="3">
    <source>
        <dbReference type="SAM" id="Phobius"/>
    </source>
</evidence>
<keyword evidence="3" id="KW-0472">Membrane</keyword>
<dbReference type="Gene3D" id="1.20.1110.10">
    <property type="entry name" value="Calcium-transporting ATPase, transmembrane domain"/>
    <property type="match status" value="1"/>
</dbReference>
<keyword evidence="3" id="KW-1133">Transmembrane helix</keyword>
<dbReference type="InterPro" id="IPR006068">
    <property type="entry name" value="ATPase_P-typ_cation-transptr_C"/>
</dbReference>
<evidence type="ECO:0000259" key="4">
    <source>
        <dbReference type="Pfam" id="PF00689"/>
    </source>
</evidence>
<protein>
    <submittedName>
        <fullName evidence="6">Cation-transporting P-type ATPase C-terminal domain-containing protein</fullName>
    </submittedName>
</protein>
<evidence type="ECO:0000256" key="2">
    <source>
        <dbReference type="ARBA" id="ARBA00022475"/>
    </source>
</evidence>
<keyword evidence="3" id="KW-0812">Transmembrane</keyword>
<evidence type="ECO:0000313" key="6">
    <source>
        <dbReference type="WBParaSite" id="nRc.2.0.1.t01349-RA"/>
    </source>
</evidence>
<dbReference type="Pfam" id="PF00689">
    <property type="entry name" value="Cation_ATPase_C"/>
    <property type="match status" value="1"/>
</dbReference>
<feature type="transmembrane region" description="Helical" evidence="3">
    <location>
        <begin position="50"/>
        <end position="73"/>
    </location>
</feature>
<dbReference type="GO" id="GO:0006883">
    <property type="term" value="P:intracellular sodium ion homeostasis"/>
    <property type="evidence" value="ECO:0007669"/>
    <property type="project" value="TreeGrafter"/>
</dbReference>
<reference evidence="6" key="1">
    <citation type="submission" date="2022-11" db="UniProtKB">
        <authorList>
            <consortium name="WormBaseParasite"/>
        </authorList>
    </citation>
    <scope>IDENTIFICATION</scope>
</reference>
<dbReference type="InterPro" id="IPR050510">
    <property type="entry name" value="Cation_transp_ATPase_P-type"/>
</dbReference>
<dbReference type="SUPFAM" id="SSF81665">
    <property type="entry name" value="Calcium ATPase, transmembrane domain M"/>
    <property type="match status" value="1"/>
</dbReference>
<dbReference type="GO" id="GO:0030007">
    <property type="term" value="P:intracellular potassium ion homeostasis"/>
    <property type="evidence" value="ECO:0007669"/>
    <property type="project" value="TreeGrafter"/>
</dbReference>
<feature type="domain" description="Cation-transporting P-type ATPase C-terminal" evidence="4">
    <location>
        <begin position="18"/>
        <end position="148"/>
    </location>
</feature>
<evidence type="ECO:0000256" key="1">
    <source>
        <dbReference type="ARBA" id="ARBA00004651"/>
    </source>
</evidence>
<dbReference type="InterPro" id="IPR023298">
    <property type="entry name" value="ATPase_P-typ_TM_dom_sf"/>
</dbReference>
<accession>A0A915HIT9</accession>
<feature type="transmembrane region" description="Helical" evidence="3">
    <location>
        <begin position="114"/>
        <end position="137"/>
    </location>
</feature>
<dbReference type="FunFam" id="1.20.1110.10:FF:000095">
    <property type="entry name" value="Sodium/potassium-transporting ATPase subunit alpha-1"/>
    <property type="match status" value="1"/>
</dbReference>
<dbReference type="PANTHER" id="PTHR43294:SF13">
    <property type="entry name" value="SODIUM_POTASSIUM-TRANSPORTING ATPASE SUBUNIT ALPHA"/>
    <property type="match status" value="1"/>
</dbReference>